<dbReference type="OrthoDB" id="8391580at2"/>
<accession>A0A120FNW4</accession>
<sequence length="155" mass="17343">MIGDYIPLKLNAVYFIILGPMLASLVAGALWFQAARPGKVHSDRLLSGNGGRDAIALLIIFALIVLVSAALSLQYFLILAPAELCSTRPHYDFLWTNISGPTRITHCMSGTEEINKEAPYYFEPQILQSWGHVLWPVLTTCLLIGTWRSWRRTAR</sequence>
<evidence type="ECO:0000313" key="2">
    <source>
        <dbReference type="EMBL" id="KWV56029.1"/>
    </source>
</evidence>
<keyword evidence="3" id="KW-1185">Reference proteome</keyword>
<comment type="caution">
    <text evidence="2">The sequence shown here is derived from an EMBL/GenBank/DDBJ whole genome shotgun (WGS) entry which is preliminary data.</text>
</comment>
<protein>
    <submittedName>
        <fullName evidence="2">Uncharacterized protein</fullName>
    </submittedName>
</protein>
<evidence type="ECO:0000256" key="1">
    <source>
        <dbReference type="SAM" id="Phobius"/>
    </source>
</evidence>
<reference evidence="2 3" key="1">
    <citation type="submission" date="2015-11" db="EMBL/GenBank/DDBJ databases">
        <title>Draft Genome Sequence of the Strain BR 10423 (Rhizobium sp.) isolated from nodules of Mimosa pudica.</title>
        <authorList>
            <person name="Barauna A.C."/>
            <person name="Zilli J.E."/>
            <person name="Simoes-Araujo J.L."/>
            <person name="Reis V.M."/>
            <person name="James E.K."/>
            <person name="Reis F.B.Jr."/>
            <person name="Rouws L.F."/>
            <person name="Passos S.R."/>
            <person name="Gois S.R."/>
        </authorList>
    </citation>
    <scope>NUCLEOTIDE SEQUENCE [LARGE SCALE GENOMIC DNA]</scope>
    <source>
        <strain evidence="2 3">BR10423</strain>
    </source>
</reference>
<name>A0A120FNW4_9HYPH</name>
<feature type="transmembrane region" description="Helical" evidence="1">
    <location>
        <begin position="55"/>
        <end position="78"/>
    </location>
</feature>
<feature type="transmembrane region" description="Helical" evidence="1">
    <location>
        <begin position="12"/>
        <end position="34"/>
    </location>
</feature>
<keyword evidence="1" id="KW-0472">Membrane</keyword>
<dbReference type="EMBL" id="LNCD01000045">
    <property type="protein sequence ID" value="KWV56029.1"/>
    <property type="molecule type" value="Genomic_DNA"/>
</dbReference>
<dbReference type="AlphaFoldDB" id="A0A120FNW4"/>
<organism evidence="2 3">
    <name type="scientific">Rhizobium altiplani</name>
    <dbReference type="NCBI Taxonomy" id="1864509"/>
    <lineage>
        <taxon>Bacteria</taxon>
        <taxon>Pseudomonadati</taxon>
        <taxon>Pseudomonadota</taxon>
        <taxon>Alphaproteobacteria</taxon>
        <taxon>Hyphomicrobiales</taxon>
        <taxon>Rhizobiaceae</taxon>
        <taxon>Rhizobium/Agrobacterium group</taxon>
        <taxon>Rhizobium</taxon>
    </lineage>
</organism>
<gene>
    <name evidence="2" type="ORF">AS026_35720</name>
</gene>
<keyword evidence="1" id="KW-1133">Transmembrane helix</keyword>
<evidence type="ECO:0000313" key="3">
    <source>
        <dbReference type="Proteomes" id="UP000068164"/>
    </source>
</evidence>
<keyword evidence="1" id="KW-0812">Transmembrane</keyword>
<proteinExistence type="predicted"/>
<dbReference type="Proteomes" id="UP000068164">
    <property type="component" value="Unassembled WGS sequence"/>
</dbReference>